<evidence type="ECO:0000313" key="1">
    <source>
        <dbReference type="EMBL" id="RVW41865.1"/>
    </source>
</evidence>
<reference evidence="1 2" key="1">
    <citation type="journal article" date="2018" name="PLoS Genet.">
        <title>Population sequencing reveals clonal diversity and ancestral inbreeding in the grapevine cultivar Chardonnay.</title>
        <authorList>
            <person name="Roach M.J."/>
            <person name="Johnson D.L."/>
            <person name="Bohlmann J."/>
            <person name="van Vuuren H.J."/>
            <person name="Jones S.J."/>
            <person name="Pretorius I.S."/>
            <person name="Schmidt S.A."/>
            <person name="Borneman A.R."/>
        </authorList>
    </citation>
    <scope>NUCLEOTIDE SEQUENCE [LARGE SCALE GENOMIC DNA]</scope>
    <source>
        <strain evidence="2">cv. Chardonnay</strain>
        <tissue evidence="1">Leaf</tissue>
    </source>
</reference>
<organism evidence="1 2">
    <name type="scientific">Vitis vinifera</name>
    <name type="common">Grape</name>
    <dbReference type="NCBI Taxonomy" id="29760"/>
    <lineage>
        <taxon>Eukaryota</taxon>
        <taxon>Viridiplantae</taxon>
        <taxon>Streptophyta</taxon>
        <taxon>Embryophyta</taxon>
        <taxon>Tracheophyta</taxon>
        <taxon>Spermatophyta</taxon>
        <taxon>Magnoliopsida</taxon>
        <taxon>eudicotyledons</taxon>
        <taxon>Gunneridae</taxon>
        <taxon>Pentapetalae</taxon>
        <taxon>rosids</taxon>
        <taxon>Vitales</taxon>
        <taxon>Vitaceae</taxon>
        <taxon>Viteae</taxon>
        <taxon>Vitis</taxon>
    </lineage>
</organism>
<dbReference type="AlphaFoldDB" id="A0A438E2B2"/>
<dbReference type="Proteomes" id="UP000288805">
    <property type="component" value="Unassembled WGS sequence"/>
</dbReference>
<gene>
    <name evidence="1" type="ORF">CK203_104743</name>
</gene>
<name>A0A438E2B2_VITVI</name>
<proteinExistence type="predicted"/>
<comment type="caution">
    <text evidence="1">The sequence shown here is derived from an EMBL/GenBank/DDBJ whole genome shotgun (WGS) entry which is preliminary data.</text>
</comment>
<protein>
    <submittedName>
        <fullName evidence="1">Uncharacterized protein</fullName>
    </submittedName>
</protein>
<dbReference type="EMBL" id="QGNW01001423">
    <property type="protein sequence ID" value="RVW41865.1"/>
    <property type="molecule type" value="Genomic_DNA"/>
</dbReference>
<accession>A0A438E2B2</accession>
<evidence type="ECO:0000313" key="2">
    <source>
        <dbReference type="Proteomes" id="UP000288805"/>
    </source>
</evidence>
<sequence>MSCHAGMSTLGKIEGSGYHKHREVEKMFPCESSTEPKYQLRRTSSVTF</sequence>